<protein>
    <submittedName>
        <fullName evidence="2">Integral membrane protein</fullName>
    </submittedName>
</protein>
<accession>A0AAC9HMB0</accession>
<keyword evidence="3" id="KW-1185">Reference proteome</keyword>
<keyword evidence="1" id="KW-0472">Membrane</keyword>
<proteinExistence type="predicted"/>
<dbReference type="EMBL" id="CP014859">
    <property type="protein sequence ID" value="AOS61401.1"/>
    <property type="molecule type" value="Genomic_DNA"/>
</dbReference>
<gene>
    <name evidence="2" type="ORF">TL08_02815</name>
</gene>
<dbReference type="Proteomes" id="UP000095210">
    <property type="component" value="Chromosome"/>
</dbReference>
<dbReference type="Pfam" id="PF08592">
    <property type="entry name" value="Anthrone_oxy"/>
    <property type="match status" value="1"/>
</dbReference>
<keyword evidence="1" id="KW-1133">Transmembrane helix</keyword>
<dbReference type="InterPro" id="IPR013901">
    <property type="entry name" value="Anthrone_oxy"/>
</dbReference>
<feature type="transmembrane region" description="Helical" evidence="1">
    <location>
        <begin position="139"/>
        <end position="159"/>
    </location>
</feature>
<feature type="transmembrane region" description="Helical" evidence="1">
    <location>
        <begin position="6"/>
        <end position="28"/>
    </location>
</feature>
<dbReference type="RefSeq" id="WP_069846345.1">
    <property type="nucleotide sequence ID" value="NZ_CP014859.1"/>
</dbReference>
<dbReference type="AlphaFoldDB" id="A0AAC9HMB0"/>
<reference evidence="3" key="1">
    <citation type="submission" date="2016-03" db="EMBL/GenBank/DDBJ databases">
        <title>Complete genome sequence of the type strain Actinoalloteichus hymeniacidonis DSM 45092.</title>
        <authorList>
            <person name="Schaffert L."/>
            <person name="Albersmeier A."/>
            <person name="Winkler A."/>
            <person name="Kalinowski J."/>
            <person name="Zotchev S."/>
            <person name="Ruckert C."/>
        </authorList>
    </citation>
    <scope>NUCLEOTIDE SEQUENCE [LARGE SCALE GENOMIC DNA]</scope>
    <source>
        <strain evidence="3">HPA177(T) (DSM 45092(T))</strain>
    </source>
</reference>
<feature type="transmembrane region" description="Helical" evidence="1">
    <location>
        <begin position="49"/>
        <end position="70"/>
    </location>
</feature>
<organism evidence="2 3">
    <name type="scientific">Actinoalloteichus hymeniacidonis</name>
    <dbReference type="NCBI Taxonomy" id="340345"/>
    <lineage>
        <taxon>Bacteria</taxon>
        <taxon>Bacillati</taxon>
        <taxon>Actinomycetota</taxon>
        <taxon>Actinomycetes</taxon>
        <taxon>Pseudonocardiales</taxon>
        <taxon>Pseudonocardiaceae</taxon>
        <taxon>Actinoalloteichus</taxon>
    </lineage>
</organism>
<feature type="transmembrane region" description="Helical" evidence="1">
    <location>
        <begin position="82"/>
        <end position="101"/>
    </location>
</feature>
<dbReference type="KEGG" id="ahm:TL08_02815"/>
<evidence type="ECO:0000313" key="3">
    <source>
        <dbReference type="Proteomes" id="UP000095210"/>
    </source>
</evidence>
<sequence length="161" mass="17442">MPDLVLVGATILMGLAAGLFYGFSCAVMPGLRATDDRTFVSVMQRINAAILNGWFAIVFGGAPVAMVLAAGLQWSHEGNREVLPWILAALLLDLLMILITMRINVPMNEALAAADVSTDARILAALRARFETKWVRWNNLRALIATAAFCCLVCGTVWYSA</sequence>
<evidence type="ECO:0000313" key="2">
    <source>
        <dbReference type="EMBL" id="AOS61401.1"/>
    </source>
</evidence>
<keyword evidence="1" id="KW-0812">Transmembrane</keyword>
<name>A0AAC9HMB0_9PSEU</name>
<evidence type="ECO:0000256" key="1">
    <source>
        <dbReference type="SAM" id="Phobius"/>
    </source>
</evidence>